<sequence>MNEADGRLRPPSRFATVLALSLGNAIEIYDFTVYSFFSLTIGKLFFPVQSEFGPFLLALLTFGIGFVVRPLGGIVIGAYADRAGRKPALVMTISLMALGTLLIGLCPTYADIGLLAPAAIVVGRCLQGFSAGGEIGVATTLLMEMGRPSGRGLRVSWQMASQGAAALCGALSGYILTTALPPGALEAGAWRIPFLVGLLIIPVGLYVRWTLPETAVGGGRRTVVLRDLVSGHGRTLFAGVLMIMGGTASTYVNIYYMPTYLIKTIALPPQSAFLAGCFAGATLLIVAPLAGRLSDRLGRRRPFVFWSWLGTAVLTYPAFWVVVQTQSATAALVAFVVLIGFNAAGSGSCLIMVMENFPRGVRATGLSVVYSVGVSIFGGFAPFVVTWLISVSGSPMSPALYVMACATAALFGVTRLRERPEPEGAVPAQS</sequence>
<reference evidence="11 12" key="1">
    <citation type="submission" date="2021-03" db="EMBL/GenBank/DDBJ databases">
        <title>Genomic Encyclopedia of Type Strains, Phase III (KMG-III): the genomes of soil and plant-associated and newly described type strains.</title>
        <authorList>
            <person name="Whitman W."/>
        </authorList>
    </citation>
    <scope>NUCLEOTIDE SEQUENCE [LARGE SCALE GENOMIC DNA]</scope>
    <source>
        <strain evidence="11 12">IMMIB AFH-6</strain>
    </source>
</reference>
<evidence type="ECO:0000259" key="10">
    <source>
        <dbReference type="PROSITE" id="PS50850"/>
    </source>
</evidence>
<dbReference type="PROSITE" id="PS00216">
    <property type="entry name" value="SUGAR_TRANSPORT_1"/>
    <property type="match status" value="2"/>
</dbReference>
<keyword evidence="7 9" id="KW-1133">Transmembrane helix</keyword>
<keyword evidence="6" id="KW-0769">Symport</keyword>
<dbReference type="EMBL" id="JAGINP010000005">
    <property type="protein sequence ID" value="MBP2292031.1"/>
    <property type="molecule type" value="Genomic_DNA"/>
</dbReference>
<dbReference type="InterPro" id="IPR005829">
    <property type="entry name" value="Sugar_transporter_CS"/>
</dbReference>
<comment type="similarity">
    <text evidence="2">Belongs to the major facilitator superfamily. Metabolite:H+ Symporter (MHS) family (TC 2.A.1.6) family.</text>
</comment>
<feature type="transmembrane region" description="Helical" evidence="9">
    <location>
        <begin position="12"/>
        <end position="32"/>
    </location>
</feature>
<dbReference type="InterPro" id="IPR005828">
    <property type="entry name" value="MFS_sugar_transport-like"/>
</dbReference>
<keyword evidence="3" id="KW-0813">Transport</keyword>
<dbReference type="Pfam" id="PF00083">
    <property type="entry name" value="Sugar_tr"/>
    <property type="match status" value="1"/>
</dbReference>
<dbReference type="SUPFAM" id="SSF103473">
    <property type="entry name" value="MFS general substrate transporter"/>
    <property type="match status" value="1"/>
</dbReference>
<feature type="transmembrane region" description="Helical" evidence="9">
    <location>
        <begin position="164"/>
        <end position="184"/>
    </location>
</feature>
<evidence type="ECO:0000256" key="9">
    <source>
        <dbReference type="SAM" id="Phobius"/>
    </source>
</evidence>
<name>A0ABS4SHI0_9PROT</name>
<dbReference type="Proteomes" id="UP000781958">
    <property type="component" value="Unassembled WGS sequence"/>
</dbReference>
<evidence type="ECO:0000256" key="4">
    <source>
        <dbReference type="ARBA" id="ARBA00022475"/>
    </source>
</evidence>
<evidence type="ECO:0000256" key="1">
    <source>
        <dbReference type="ARBA" id="ARBA00004651"/>
    </source>
</evidence>
<dbReference type="Pfam" id="PF07690">
    <property type="entry name" value="MFS_1"/>
    <property type="match status" value="1"/>
</dbReference>
<dbReference type="PANTHER" id="PTHR43528:SF3">
    <property type="entry name" value="CITRATE-PROTON SYMPORTER"/>
    <property type="match status" value="1"/>
</dbReference>
<feature type="transmembrane region" description="Helical" evidence="9">
    <location>
        <begin position="232"/>
        <end position="252"/>
    </location>
</feature>
<dbReference type="PROSITE" id="PS50850">
    <property type="entry name" value="MFS"/>
    <property type="match status" value="1"/>
</dbReference>
<evidence type="ECO:0000313" key="11">
    <source>
        <dbReference type="EMBL" id="MBP2292031.1"/>
    </source>
</evidence>
<feature type="transmembrane region" description="Helical" evidence="9">
    <location>
        <begin position="272"/>
        <end position="291"/>
    </location>
</feature>
<evidence type="ECO:0000256" key="6">
    <source>
        <dbReference type="ARBA" id="ARBA00022847"/>
    </source>
</evidence>
<keyword evidence="4" id="KW-1003">Cell membrane</keyword>
<dbReference type="Gene3D" id="1.20.1250.20">
    <property type="entry name" value="MFS general substrate transporter like domains"/>
    <property type="match status" value="2"/>
</dbReference>
<dbReference type="InterPro" id="IPR011701">
    <property type="entry name" value="MFS"/>
</dbReference>
<comment type="caution">
    <text evidence="11">The sequence shown here is derived from an EMBL/GenBank/DDBJ whole genome shotgun (WGS) entry which is preliminary data.</text>
</comment>
<organism evidence="11 12">
    <name type="scientific">Azospirillum rugosum</name>
    <dbReference type="NCBI Taxonomy" id="416170"/>
    <lineage>
        <taxon>Bacteria</taxon>
        <taxon>Pseudomonadati</taxon>
        <taxon>Pseudomonadota</taxon>
        <taxon>Alphaproteobacteria</taxon>
        <taxon>Rhodospirillales</taxon>
        <taxon>Azospirillaceae</taxon>
        <taxon>Azospirillum</taxon>
    </lineage>
</organism>
<accession>A0ABS4SHI0</accession>
<proteinExistence type="inferred from homology"/>
<keyword evidence="5 9" id="KW-0812">Transmembrane</keyword>
<protein>
    <submittedName>
        <fullName evidence="11">MHS family proline/betaine transporter-like MFS transporter</fullName>
    </submittedName>
</protein>
<keyword evidence="12" id="KW-1185">Reference proteome</keyword>
<evidence type="ECO:0000256" key="2">
    <source>
        <dbReference type="ARBA" id="ARBA00008240"/>
    </source>
</evidence>
<feature type="transmembrane region" description="Helical" evidence="9">
    <location>
        <begin position="190"/>
        <end position="211"/>
    </location>
</feature>
<feature type="transmembrane region" description="Helical" evidence="9">
    <location>
        <begin position="88"/>
        <end position="110"/>
    </location>
</feature>
<feature type="transmembrane region" description="Helical" evidence="9">
    <location>
        <begin position="303"/>
        <end position="323"/>
    </location>
</feature>
<evidence type="ECO:0000256" key="7">
    <source>
        <dbReference type="ARBA" id="ARBA00022989"/>
    </source>
</evidence>
<dbReference type="PANTHER" id="PTHR43528">
    <property type="entry name" value="ALPHA-KETOGLUTARATE PERMEASE"/>
    <property type="match status" value="1"/>
</dbReference>
<feature type="transmembrane region" description="Helical" evidence="9">
    <location>
        <begin position="365"/>
        <end position="389"/>
    </location>
</feature>
<gene>
    <name evidence="11" type="ORF">J2851_001792</name>
</gene>
<evidence type="ECO:0000256" key="3">
    <source>
        <dbReference type="ARBA" id="ARBA00022448"/>
    </source>
</evidence>
<dbReference type="InterPro" id="IPR036259">
    <property type="entry name" value="MFS_trans_sf"/>
</dbReference>
<dbReference type="InterPro" id="IPR051084">
    <property type="entry name" value="H+-coupled_symporters"/>
</dbReference>
<feature type="transmembrane region" description="Helical" evidence="9">
    <location>
        <begin position="52"/>
        <end position="76"/>
    </location>
</feature>
<feature type="transmembrane region" description="Helical" evidence="9">
    <location>
        <begin position="329"/>
        <end position="353"/>
    </location>
</feature>
<dbReference type="PROSITE" id="PS00217">
    <property type="entry name" value="SUGAR_TRANSPORT_2"/>
    <property type="match status" value="1"/>
</dbReference>
<evidence type="ECO:0000256" key="8">
    <source>
        <dbReference type="ARBA" id="ARBA00023136"/>
    </source>
</evidence>
<evidence type="ECO:0000313" key="12">
    <source>
        <dbReference type="Proteomes" id="UP000781958"/>
    </source>
</evidence>
<comment type="subcellular location">
    <subcellularLocation>
        <location evidence="1">Cell membrane</location>
        <topology evidence="1">Multi-pass membrane protein</topology>
    </subcellularLocation>
</comment>
<dbReference type="RefSeq" id="WP_209765840.1">
    <property type="nucleotide sequence ID" value="NZ_JAGINP010000005.1"/>
</dbReference>
<feature type="transmembrane region" description="Helical" evidence="9">
    <location>
        <begin position="116"/>
        <end position="143"/>
    </location>
</feature>
<feature type="transmembrane region" description="Helical" evidence="9">
    <location>
        <begin position="395"/>
        <end position="413"/>
    </location>
</feature>
<feature type="domain" description="Major facilitator superfamily (MFS) profile" evidence="10">
    <location>
        <begin position="16"/>
        <end position="423"/>
    </location>
</feature>
<evidence type="ECO:0000256" key="5">
    <source>
        <dbReference type="ARBA" id="ARBA00022692"/>
    </source>
</evidence>
<dbReference type="InterPro" id="IPR020846">
    <property type="entry name" value="MFS_dom"/>
</dbReference>
<keyword evidence="8 9" id="KW-0472">Membrane</keyword>